<dbReference type="Pfam" id="PF04535">
    <property type="entry name" value="CASP_dom"/>
    <property type="match status" value="1"/>
</dbReference>
<feature type="transmembrane region" description="Helical" evidence="8">
    <location>
        <begin position="25"/>
        <end position="47"/>
    </location>
</feature>
<dbReference type="InterPro" id="IPR006702">
    <property type="entry name" value="CASP_dom"/>
</dbReference>
<dbReference type="EMBL" id="OX451741">
    <property type="protein sequence ID" value="CAI8618858.1"/>
    <property type="molecule type" value="Genomic_DNA"/>
</dbReference>
<feature type="transmembrane region" description="Helical" evidence="8">
    <location>
        <begin position="78"/>
        <end position="98"/>
    </location>
</feature>
<gene>
    <name evidence="10" type="ORF">VFH_VI143320</name>
</gene>
<dbReference type="InterPro" id="IPR006459">
    <property type="entry name" value="CASP/CASPL"/>
</dbReference>
<dbReference type="PANTHER" id="PTHR36488:SF8">
    <property type="entry name" value="CASP-LIKE PROTEIN 1U1"/>
    <property type="match status" value="1"/>
</dbReference>
<comment type="subcellular location">
    <subcellularLocation>
        <location evidence="1 8">Cell membrane</location>
        <topology evidence="1 8">Multi-pass membrane protein</topology>
    </subcellularLocation>
</comment>
<comment type="similarity">
    <text evidence="2 8">Belongs to the Casparian strip membrane proteins (CASP) family.</text>
</comment>
<accession>A0AAV1BB04</accession>
<dbReference type="GO" id="GO:0005886">
    <property type="term" value="C:plasma membrane"/>
    <property type="evidence" value="ECO:0007669"/>
    <property type="project" value="UniProtKB-SubCell"/>
</dbReference>
<feature type="transmembrane region" description="Helical" evidence="8">
    <location>
        <begin position="165"/>
        <end position="185"/>
    </location>
</feature>
<keyword evidence="6 8" id="KW-1133">Transmembrane helix</keyword>
<dbReference type="InterPro" id="IPR044173">
    <property type="entry name" value="CASPL"/>
</dbReference>
<evidence type="ECO:0000256" key="3">
    <source>
        <dbReference type="ARBA" id="ARBA00011489"/>
    </source>
</evidence>
<proteinExistence type="inferred from homology"/>
<protein>
    <recommendedName>
        <fullName evidence="8">CASP-like protein</fullName>
    </recommendedName>
</protein>
<dbReference type="AlphaFoldDB" id="A0AAV1BB04"/>
<evidence type="ECO:0000256" key="7">
    <source>
        <dbReference type="ARBA" id="ARBA00023136"/>
    </source>
</evidence>
<reference evidence="10 11" key="1">
    <citation type="submission" date="2023-01" db="EMBL/GenBank/DDBJ databases">
        <authorList>
            <person name="Kreplak J."/>
        </authorList>
    </citation>
    <scope>NUCLEOTIDE SEQUENCE [LARGE SCALE GENOMIC DNA]</scope>
</reference>
<evidence type="ECO:0000256" key="4">
    <source>
        <dbReference type="ARBA" id="ARBA00022475"/>
    </source>
</evidence>
<name>A0AAV1BB04_VICFA</name>
<keyword evidence="4 8" id="KW-1003">Cell membrane</keyword>
<evidence type="ECO:0000256" key="5">
    <source>
        <dbReference type="ARBA" id="ARBA00022692"/>
    </source>
</evidence>
<evidence type="ECO:0000313" key="10">
    <source>
        <dbReference type="EMBL" id="CAI8618858.1"/>
    </source>
</evidence>
<organism evidence="10 11">
    <name type="scientific">Vicia faba</name>
    <name type="common">Broad bean</name>
    <name type="synonym">Faba vulgaris</name>
    <dbReference type="NCBI Taxonomy" id="3906"/>
    <lineage>
        <taxon>Eukaryota</taxon>
        <taxon>Viridiplantae</taxon>
        <taxon>Streptophyta</taxon>
        <taxon>Embryophyta</taxon>
        <taxon>Tracheophyta</taxon>
        <taxon>Spermatophyta</taxon>
        <taxon>Magnoliopsida</taxon>
        <taxon>eudicotyledons</taxon>
        <taxon>Gunneridae</taxon>
        <taxon>Pentapetalae</taxon>
        <taxon>rosids</taxon>
        <taxon>fabids</taxon>
        <taxon>Fabales</taxon>
        <taxon>Fabaceae</taxon>
        <taxon>Papilionoideae</taxon>
        <taxon>50 kb inversion clade</taxon>
        <taxon>NPAAA clade</taxon>
        <taxon>Hologalegina</taxon>
        <taxon>IRL clade</taxon>
        <taxon>Fabeae</taxon>
        <taxon>Vicia</taxon>
    </lineage>
</organism>
<feature type="domain" description="Casparian strip membrane protein" evidence="9">
    <location>
        <begin position="23"/>
        <end position="175"/>
    </location>
</feature>
<keyword evidence="5 8" id="KW-0812">Transmembrane</keyword>
<evidence type="ECO:0000256" key="2">
    <source>
        <dbReference type="ARBA" id="ARBA00007651"/>
    </source>
</evidence>
<evidence type="ECO:0000256" key="8">
    <source>
        <dbReference type="RuleBase" id="RU361233"/>
    </source>
</evidence>
<keyword evidence="11" id="KW-1185">Reference proteome</keyword>
<evidence type="ECO:0000313" key="11">
    <source>
        <dbReference type="Proteomes" id="UP001157006"/>
    </source>
</evidence>
<keyword evidence="7 8" id="KW-0472">Membrane</keyword>
<evidence type="ECO:0000256" key="1">
    <source>
        <dbReference type="ARBA" id="ARBA00004651"/>
    </source>
</evidence>
<comment type="subunit">
    <text evidence="3 8">Homodimer and heterodimers.</text>
</comment>
<evidence type="ECO:0000259" key="9">
    <source>
        <dbReference type="Pfam" id="PF04535"/>
    </source>
</evidence>
<feature type="transmembrane region" description="Helical" evidence="8">
    <location>
        <begin position="110"/>
        <end position="129"/>
    </location>
</feature>
<dbReference type="PANTHER" id="PTHR36488">
    <property type="entry name" value="CASP-LIKE PROTEIN 1U1"/>
    <property type="match status" value="1"/>
</dbReference>
<dbReference type="Proteomes" id="UP001157006">
    <property type="component" value="Chromosome 6"/>
</dbReference>
<dbReference type="NCBIfam" id="TIGR01569">
    <property type="entry name" value="A_tha_TIGR01569"/>
    <property type="match status" value="1"/>
</dbReference>
<sequence>MPSGDEEKLESGFNVVPETKPSKDWILLSIRIITFLATASATIVMALNKQTKNFVVATIGSTPVTVPLVAKFQHTPAFIFFVVANGIVSVHNLVIIAMDILGPKFDNKGLQLALIAVLDTMALALASAGDSAATSMSELGRNGNSHAKWNKICDKFETYCNRGGGALIASFIGLIHLLIVTVMSINKLLKLNRN</sequence>
<evidence type="ECO:0000256" key="6">
    <source>
        <dbReference type="ARBA" id="ARBA00022989"/>
    </source>
</evidence>